<dbReference type="OrthoDB" id="6401823at2"/>
<dbReference type="Proteomes" id="UP000321917">
    <property type="component" value="Unassembled WGS sequence"/>
</dbReference>
<keyword evidence="3" id="KW-0067">ATP-binding</keyword>
<dbReference type="AlphaFoldDB" id="A0A5C6QF95"/>
<comment type="caution">
    <text evidence="3">The sequence shown here is derived from an EMBL/GenBank/DDBJ whole genome shotgun (WGS) entry which is preliminary data.</text>
</comment>
<keyword evidence="3" id="KW-0547">Nucleotide-binding</keyword>
<dbReference type="EMBL" id="VOLR01000015">
    <property type="protein sequence ID" value="TWX58406.1"/>
    <property type="molecule type" value="Genomic_DNA"/>
</dbReference>
<protein>
    <submittedName>
        <fullName evidence="3">DEAD/DEAH box helicase</fullName>
    </submittedName>
</protein>
<evidence type="ECO:0000259" key="1">
    <source>
        <dbReference type="Pfam" id="PF00270"/>
    </source>
</evidence>
<dbReference type="SUPFAM" id="SSF52540">
    <property type="entry name" value="P-loop containing nucleoside triphosphate hydrolases"/>
    <property type="match status" value="1"/>
</dbReference>
<keyword evidence="4" id="KW-1185">Reference proteome</keyword>
<evidence type="ECO:0000313" key="5">
    <source>
        <dbReference type="Proteomes" id="UP000321917"/>
    </source>
</evidence>
<gene>
    <name evidence="2" type="ORF">ESZ26_12005</name>
    <name evidence="3" type="ORF">ESZ27_09240</name>
</gene>
<dbReference type="InterPro" id="IPR027417">
    <property type="entry name" value="P-loop_NTPase"/>
</dbReference>
<sequence>MNQLKQKKYLCIEKSGIILPEGALFDSFYQDELTMFLNEQCELEEFTFIIAVTKHDAVYGAELAIRHGISLSVEGVEYKFEAINLEKYTNEQKYRALLAQAKEPQLFESSLQSLLNSLIKKIPLKYTKEEVIKLVVDAAPTELQINGIQASVVAFEKAKIFFEDQNKKIEDFIQPRESEFVKVIKMSYQNELVEHIKSNPGVYILNDKMGSGKSQSVILPLFNYFSTTDEKPILIAPTKALTKQLVNDARNYQYQKKNNNNITVSGVAACVISATTNWKYKKFSNQSKISLIEEYEECESSLCSKKLMHPQTLSRCSEAMDHWLTLLQKQTVVIADAMFSNFSALQLVKMRKNITVVKNTDIGFPFAKELIIQPYELHLKSMLMSLKNDDKVAAFCDGSHAYDAKFKNIQTAIEKETGNKPIVVDRGYIDKTNPEYFVDIEKSLEEGSCHLYSPVITSGVSIVTDAISSVHIFACQTLLPTQLIQSSGRFRKSNVIHISFSSYEHYQTTGLNHIFNEQAYEAYELESKNDLAKLKKDNNCIKVLERLNHNRIMRRNYVYVSLKLFDKMGYKITIDGTTNTKELAQSKKYLKQIKKFDTDTFISVVQQAEYDNINYHFLQKSEQDLIASELLKLEAMTLLQFYNLTSIEEKSEAARLVEFDDKAKSRVPLKNVSIFHKQFCEVKEPKKAIICQIFDEIFSILNINVTTFTGKYYSKNVDELINYICTKKIIFKNEEYIVRKELIKLGCSTSITLEFNKRGVLTRELLKKLFKITQISKRSGTGQRLTEYYYLCPDQSSNVLYYYNLRYGEG</sequence>
<dbReference type="EMBL" id="VOLQ01000014">
    <property type="protein sequence ID" value="TWX67458.1"/>
    <property type="molecule type" value="Genomic_DNA"/>
</dbReference>
<dbReference type="GO" id="GO:0004386">
    <property type="term" value="F:helicase activity"/>
    <property type="evidence" value="ECO:0007669"/>
    <property type="project" value="UniProtKB-KW"/>
</dbReference>
<evidence type="ECO:0000313" key="3">
    <source>
        <dbReference type="EMBL" id="TWX67458.1"/>
    </source>
</evidence>
<dbReference type="Proteomes" id="UP000321525">
    <property type="component" value="Unassembled WGS sequence"/>
</dbReference>
<keyword evidence="3" id="KW-0347">Helicase</keyword>
<evidence type="ECO:0000313" key="2">
    <source>
        <dbReference type="EMBL" id="TWX58406.1"/>
    </source>
</evidence>
<keyword evidence="3" id="KW-0378">Hydrolase</keyword>
<reference evidence="3 5" key="1">
    <citation type="submission" date="2019-07" db="EMBL/GenBank/DDBJ databases">
        <title>Genomes of sea-ice associated Colwellia species.</title>
        <authorList>
            <person name="Bowman J.P."/>
        </authorList>
    </citation>
    <scope>NUCLEOTIDE SEQUENCE [LARGE SCALE GENOMIC DNA]</scope>
    <source>
        <strain evidence="2 4">ACAM 607</strain>
        <strain evidence="3 5">IC036</strain>
    </source>
</reference>
<dbReference type="RefSeq" id="WP_146799751.1">
    <property type="nucleotide sequence ID" value="NZ_VOLP01000014.1"/>
</dbReference>
<dbReference type="Gene3D" id="3.40.50.300">
    <property type="entry name" value="P-loop containing nucleotide triphosphate hydrolases"/>
    <property type="match status" value="1"/>
</dbReference>
<name>A0A5C6QF95_9GAMM</name>
<dbReference type="GO" id="GO:0005524">
    <property type="term" value="F:ATP binding"/>
    <property type="evidence" value="ECO:0007669"/>
    <property type="project" value="InterPro"/>
</dbReference>
<accession>A0A5C6QF95</accession>
<evidence type="ECO:0000313" key="4">
    <source>
        <dbReference type="Proteomes" id="UP000321525"/>
    </source>
</evidence>
<dbReference type="GO" id="GO:0003676">
    <property type="term" value="F:nucleic acid binding"/>
    <property type="evidence" value="ECO:0007669"/>
    <property type="project" value="InterPro"/>
</dbReference>
<proteinExistence type="predicted"/>
<dbReference type="Pfam" id="PF00270">
    <property type="entry name" value="DEAD"/>
    <property type="match status" value="1"/>
</dbReference>
<feature type="domain" description="DEAD/DEAH-box helicase" evidence="1">
    <location>
        <begin position="188"/>
        <end position="255"/>
    </location>
</feature>
<dbReference type="InterPro" id="IPR011545">
    <property type="entry name" value="DEAD/DEAH_box_helicase_dom"/>
</dbReference>
<organism evidence="3 5">
    <name type="scientific">Colwellia hornerae</name>
    <dbReference type="NCBI Taxonomy" id="89402"/>
    <lineage>
        <taxon>Bacteria</taxon>
        <taxon>Pseudomonadati</taxon>
        <taxon>Pseudomonadota</taxon>
        <taxon>Gammaproteobacteria</taxon>
        <taxon>Alteromonadales</taxon>
        <taxon>Colwelliaceae</taxon>
        <taxon>Colwellia</taxon>
    </lineage>
</organism>